<keyword evidence="6" id="KW-0653">Protein transport</keyword>
<reference evidence="13" key="1">
    <citation type="submission" date="2021-01" db="EMBL/GenBank/DDBJ databases">
        <authorList>
            <person name="Corre E."/>
            <person name="Pelletier E."/>
            <person name="Niang G."/>
            <person name="Scheremetjew M."/>
            <person name="Finn R."/>
            <person name="Kale V."/>
            <person name="Holt S."/>
            <person name="Cochrane G."/>
            <person name="Meng A."/>
            <person name="Brown T."/>
            <person name="Cohen L."/>
        </authorList>
    </citation>
    <scope>NUCLEOTIDE SEQUENCE</scope>
    <source>
        <strain evidence="13">S3</strain>
    </source>
</reference>
<comment type="subcellular location">
    <subcellularLocation>
        <location evidence="1">Cytoplasm</location>
        <location evidence="1">Cytoskeleton</location>
        <location evidence="1">Cilium basal body</location>
    </subcellularLocation>
    <subcellularLocation>
        <location evidence="2">Cytoplasm</location>
        <location evidence="2">Cytoskeleton</location>
        <location evidence="2">Microtubule organizing center</location>
        <location evidence="2">Centrosome</location>
    </subcellularLocation>
</comment>
<accession>A0A7S3MV81</accession>
<dbReference type="Pfam" id="PF00581">
    <property type="entry name" value="Rhodanese"/>
    <property type="match status" value="1"/>
</dbReference>
<dbReference type="GO" id="GO:0005813">
    <property type="term" value="C:centrosome"/>
    <property type="evidence" value="ECO:0007669"/>
    <property type="project" value="UniProtKB-SubCell"/>
</dbReference>
<gene>
    <name evidence="13" type="ORF">SINC0208_LOCUS4074</name>
</gene>
<dbReference type="CDD" id="cd00158">
    <property type="entry name" value="RHOD"/>
    <property type="match status" value="1"/>
</dbReference>
<keyword evidence="9" id="KW-0966">Cell projection</keyword>
<dbReference type="InterPro" id="IPR051889">
    <property type="entry name" value="CEP41"/>
</dbReference>
<evidence type="ECO:0000256" key="10">
    <source>
        <dbReference type="ARBA" id="ARBA00038465"/>
    </source>
</evidence>
<evidence type="ECO:0000256" key="8">
    <source>
        <dbReference type="ARBA" id="ARBA00023212"/>
    </source>
</evidence>
<dbReference type="AlphaFoldDB" id="A0A7S3MV81"/>
<dbReference type="GO" id="GO:0015031">
    <property type="term" value="P:protein transport"/>
    <property type="evidence" value="ECO:0007669"/>
    <property type="project" value="UniProtKB-KW"/>
</dbReference>
<sequence>MTSVSAVTYATEQLGLTDQTTFLLLDLRDPEDYDFWRIKDSINYPAANIARDKIIPELYRFKNKADKLIIVYMNDERKGTQAANLLTEKGYDNVFLLSGGIEQFNEEFHKMVEGRNVPRPRRQIEEEEQRKKMEKSQQIKMRSQQKKMDKF</sequence>
<protein>
    <recommendedName>
        <fullName evidence="12">Rhodanese domain-containing protein</fullName>
    </recommendedName>
</protein>
<evidence type="ECO:0000256" key="1">
    <source>
        <dbReference type="ARBA" id="ARBA00004120"/>
    </source>
</evidence>
<keyword evidence="8" id="KW-0206">Cytoskeleton</keyword>
<evidence type="ECO:0000256" key="4">
    <source>
        <dbReference type="ARBA" id="ARBA00022490"/>
    </source>
</evidence>
<dbReference type="GO" id="GO:0036064">
    <property type="term" value="C:ciliary basal body"/>
    <property type="evidence" value="ECO:0007669"/>
    <property type="project" value="TreeGrafter"/>
</dbReference>
<evidence type="ECO:0000256" key="2">
    <source>
        <dbReference type="ARBA" id="ARBA00004300"/>
    </source>
</evidence>
<name>A0A7S3MV81_9SPIT</name>
<proteinExistence type="inferred from homology"/>
<dbReference type="SUPFAM" id="SSF52821">
    <property type="entry name" value="Rhodanese/Cell cycle control phosphatase"/>
    <property type="match status" value="1"/>
</dbReference>
<dbReference type="Gene3D" id="3.40.250.10">
    <property type="entry name" value="Rhodanese-like domain"/>
    <property type="match status" value="1"/>
</dbReference>
<keyword evidence="5" id="KW-0970">Cilium biogenesis/degradation</keyword>
<evidence type="ECO:0000256" key="5">
    <source>
        <dbReference type="ARBA" id="ARBA00022794"/>
    </source>
</evidence>
<evidence type="ECO:0000256" key="7">
    <source>
        <dbReference type="ARBA" id="ARBA00023069"/>
    </source>
</evidence>
<feature type="domain" description="Rhodanese" evidence="12">
    <location>
        <begin position="18"/>
        <end position="113"/>
    </location>
</feature>
<keyword evidence="3" id="KW-0813">Transport</keyword>
<dbReference type="PROSITE" id="PS50206">
    <property type="entry name" value="RHODANESE_3"/>
    <property type="match status" value="1"/>
</dbReference>
<organism evidence="13">
    <name type="scientific">Strombidium inclinatum</name>
    <dbReference type="NCBI Taxonomy" id="197538"/>
    <lineage>
        <taxon>Eukaryota</taxon>
        <taxon>Sar</taxon>
        <taxon>Alveolata</taxon>
        <taxon>Ciliophora</taxon>
        <taxon>Intramacronucleata</taxon>
        <taxon>Spirotrichea</taxon>
        <taxon>Oligotrichia</taxon>
        <taxon>Strombidiidae</taxon>
        <taxon>Strombidium</taxon>
    </lineage>
</organism>
<dbReference type="InterPro" id="IPR001763">
    <property type="entry name" value="Rhodanese-like_dom"/>
</dbReference>
<feature type="compositionally biased region" description="Basic and acidic residues" evidence="11">
    <location>
        <begin position="122"/>
        <end position="137"/>
    </location>
</feature>
<evidence type="ECO:0000256" key="9">
    <source>
        <dbReference type="ARBA" id="ARBA00023273"/>
    </source>
</evidence>
<evidence type="ECO:0000256" key="6">
    <source>
        <dbReference type="ARBA" id="ARBA00022927"/>
    </source>
</evidence>
<dbReference type="SMART" id="SM00450">
    <property type="entry name" value="RHOD"/>
    <property type="match status" value="1"/>
</dbReference>
<dbReference type="GO" id="GO:0060271">
    <property type="term" value="P:cilium assembly"/>
    <property type="evidence" value="ECO:0007669"/>
    <property type="project" value="TreeGrafter"/>
</dbReference>
<evidence type="ECO:0000256" key="11">
    <source>
        <dbReference type="SAM" id="MobiDB-lite"/>
    </source>
</evidence>
<keyword evidence="4" id="KW-0963">Cytoplasm</keyword>
<dbReference type="PANTHER" id="PTHR44390:SF1">
    <property type="entry name" value="CENTROSOMAL PROTEIN OF 41 KDA"/>
    <property type="match status" value="1"/>
</dbReference>
<evidence type="ECO:0000259" key="12">
    <source>
        <dbReference type="PROSITE" id="PS50206"/>
    </source>
</evidence>
<evidence type="ECO:0000256" key="3">
    <source>
        <dbReference type="ARBA" id="ARBA00022448"/>
    </source>
</evidence>
<dbReference type="InterPro" id="IPR036873">
    <property type="entry name" value="Rhodanese-like_dom_sf"/>
</dbReference>
<comment type="similarity">
    <text evidence="10">Belongs to the CEP41 family.</text>
</comment>
<dbReference type="EMBL" id="HBIH01009991">
    <property type="protein sequence ID" value="CAE0323489.1"/>
    <property type="molecule type" value="Transcribed_RNA"/>
</dbReference>
<feature type="region of interest" description="Disordered" evidence="11">
    <location>
        <begin position="114"/>
        <end position="151"/>
    </location>
</feature>
<keyword evidence="7" id="KW-0969">Cilium</keyword>
<evidence type="ECO:0000313" key="13">
    <source>
        <dbReference type="EMBL" id="CAE0323489.1"/>
    </source>
</evidence>
<dbReference type="PANTHER" id="PTHR44390">
    <property type="entry name" value="CENTROSOMAL PROTEIN OF 41 KDA"/>
    <property type="match status" value="1"/>
</dbReference>